<feature type="compositionally biased region" description="Basic and acidic residues" evidence="1">
    <location>
        <begin position="61"/>
        <end position="76"/>
    </location>
</feature>
<proteinExistence type="predicted"/>
<evidence type="ECO:0000256" key="1">
    <source>
        <dbReference type="SAM" id="MobiDB-lite"/>
    </source>
</evidence>
<dbReference type="AlphaFoldDB" id="A0AA35NXL3"/>
<organism evidence="2 3">
    <name type="scientific">Podarcis lilfordi</name>
    <name type="common">Lilford's wall lizard</name>
    <dbReference type="NCBI Taxonomy" id="74358"/>
    <lineage>
        <taxon>Eukaryota</taxon>
        <taxon>Metazoa</taxon>
        <taxon>Chordata</taxon>
        <taxon>Craniata</taxon>
        <taxon>Vertebrata</taxon>
        <taxon>Euteleostomi</taxon>
        <taxon>Lepidosauria</taxon>
        <taxon>Squamata</taxon>
        <taxon>Bifurcata</taxon>
        <taxon>Unidentata</taxon>
        <taxon>Episquamata</taxon>
        <taxon>Laterata</taxon>
        <taxon>Lacertibaenia</taxon>
        <taxon>Lacertidae</taxon>
        <taxon>Podarcis</taxon>
    </lineage>
</organism>
<evidence type="ECO:0000313" key="2">
    <source>
        <dbReference type="EMBL" id="CAI5767544.1"/>
    </source>
</evidence>
<feature type="non-terminal residue" evidence="2">
    <location>
        <position position="1"/>
    </location>
</feature>
<feature type="compositionally biased region" description="Basic and acidic residues" evidence="1">
    <location>
        <begin position="24"/>
        <end position="36"/>
    </location>
</feature>
<sequence length="94" mass="10299">AVPSPPSVQEQHPRCLGRGAAAAERGERVARGRGEAPGKTARPGCGRGFRRPEQPAFSRAARKEDGYSKRREEGVRRVEKCSCNNGRLKTTRVK</sequence>
<reference evidence="2" key="1">
    <citation type="submission" date="2022-12" db="EMBL/GenBank/DDBJ databases">
        <authorList>
            <person name="Alioto T."/>
            <person name="Alioto T."/>
            <person name="Gomez Garrido J."/>
        </authorList>
    </citation>
    <scope>NUCLEOTIDE SEQUENCE</scope>
</reference>
<gene>
    <name evidence="2" type="ORF">PODLI_1B000182</name>
</gene>
<evidence type="ECO:0000313" key="3">
    <source>
        <dbReference type="Proteomes" id="UP001178461"/>
    </source>
</evidence>
<protein>
    <submittedName>
        <fullName evidence="2">Uncharacterized protein</fullName>
    </submittedName>
</protein>
<feature type="region of interest" description="Disordered" evidence="1">
    <location>
        <begin position="1"/>
        <end position="76"/>
    </location>
</feature>
<name>A0AA35NXL3_9SAUR</name>
<accession>A0AA35NXL3</accession>
<dbReference type="Proteomes" id="UP001178461">
    <property type="component" value="Chromosome 2"/>
</dbReference>
<dbReference type="EMBL" id="OX395127">
    <property type="protein sequence ID" value="CAI5767544.1"/>
    <property type="molecule type" value="Genomic_DNA"/>
</dbReference>
<keyword evidence="3" id="KW-1185">Reference proteome</keyword>